<keyword evidence="1" id="KW-0472">Membrane</keyword>
<organism evidence="2 3">
    <name type="scientific">Mesorhizobium shangrilense</name>
    <dbReference type="NCBI Taxonomy" id="460060"/>
    <lineage>
        <taxon>Bacteria</taxon>
        <taxon>Pseudomonadati</taxon>
        <taxon>Pseudomonadota</taxon>
        <taxon>Alphaproteobacteria</taxon>
        <taxon>Hyphomicrobiales</taxon>
        <taxon>Phyllobacteriaceae</taxon>
        <taxon>Mesorhizobium</taxon>
    </lineage>
</organism>
<feature type="transmembrane region" description="Helical" evidence="1">
    <location>
        <begin position="104"/>
        <end position="126"/>
    </location>
</feature>
<keyword evidence="1" id="KW-1133">Transmembrane helix</keyword>
<comment type="caution">
    <text evidence="2">The sequence shown here is derived from an EMBL/GenBank/DDBJ whole genome shotgun (WGS) entry which is preliminary data.</text>
</comment>
<dbReference type="Pfam" id="PF20327">
    <property type="entry name" value="DUF6622"/>
    <property type="match status" value="1"/>
</dbReference>
<feature type="transmembrane region" description="Helical" evidence="1">
    <location>
        <begin position="81"/>
        <end position="98"/>
    </location>
</feature>
<dbReference type="RefSeq" id="WP_354461627.1">
    <property type="nucleotide sequence ID" value="NZ_JBEWSZ010000001.1"/>
</dbReference>
<feature type="transmembrane region" description="Helical" evidence="1">
    <location>
        <begin position="48"/>
        <end position="69"/>
    </location>
</feature>
<feature type="transmembrane region" description="Helical" evidence="1">
    <location>
        <begin position="138"/>
        <end position="156"/>
    </location>
</feature>
<keyword evidence="1" id="KW-0812">Transmembrane</keyword>
<dbReference type="InterPro" id="IPR046730">
    <property type="entry name" value="DUF6622"/>
</dbReference>
<gene>
    <name evidence="2" type="ORF">ABVQ20_22290</name>
</gene>
<protein>
    <submittedName>
        <fullName evidence="2">DUF6622 family protein</fullName>
    </submittedName>
</protein>
<evidence type="ECO:0000313" key="3">
    <source>
        <dbReference type="Proteomes" id="UP001548832"/>
    </source>
</evidence>
<evidence type="ECO:0000256" key="1">
    <source>
        <dbReference type="SAM" id="Phobius"/>
    </source>
</evidence>
<reference evidence="2 3" key="1">
    <citation type="submission" date="2024-06" db="EMBL/GenBank/DDBJ databases">
        <authorList>
            <person name="Kim D.-U."/>
        </authorList>
    </citation>
    <scope>NUCLEOTIDE SEQUENCE [LARGE SCALE GENOMIC DNA]</scope>
    <source>
        <strain evidence="2 3">KACC15460</strain>
    </source>
</reference>
<name>A0ABV2DJU5_9HYPH</name>
<proteinExistence type="predicted"/>
<dbReference type="Proteomes" id="UP001548832">
    <property type="component" value="Unassembled WGS sequence"/>
</dbReference>
<keyword evidence="3" id="KW-1185">Reference proteome</keyword>
<dbReference type="EMBL" id="JBEWSZ010000001">
    <property type="protein sequence ID" value="MET2829708.1"/>
    <property type="molecule type" value="Genomic_DNA"/>
</dbReference>
<feature type="transmembrane region" description="Helical" evidence="1">
    <location>
        <begin position="176"/>
        <end position="199"/>
    </location>
</feature>
<sequence>MSLHLARCCRMISVPVGRLAFPGLVGALVLAFSGGALAAGTDVPSAASILSHTPIWVWPLILYALLIGWKRTQARIVAPQRLFVMPALITGLALYNLASSGVSASGLLGFACGAVAGALAGIAVARRRPATMLADGRLALQGDWVPLALIAAIIVIRYAKGVALGVDPALAEVPGFVLASAFLSGFFAAMMIARTIGVLPSGFLRNEARRSDEVANSL</sequence>
<accession>A0ABV2DJU5</accession>
<evidence type="ECO:0000313" key="2">
    <source>
        <dbReference type="EMBL" id="MET2829708.1"/>
    </source>
</evidence>